<gene>
    <name evidence="2" type="ORF">GCM10022292_33960</name>
</gene>
<feature type="compositionally biased region" description="Gly residues" evidence="1">
    <location>
        <begin position="229"/>
        <end position="238"/>
    </location>
</feature>
<evidence type="ECO:0000313" key="2">
    <source>
        <dbReference type="EMBL" id="GAA4246758.1"/>
    </source>
</evidence>
<evidence type="ECO:0000313" key="3">
    <source>
        <dbReference type="Proteomes" id="UP001501682"/>
    </source>
</evidence>
<dbReference type="Proteomes" id="UP001501682">
    <property type="component" value="Unassembled WGS sequence"/>
</dbReference>
<feature type="region of interest" description="Disordered" evidence="1">
    <location>
        <begin position="221"/>
        <end position="253"/>
    </location>
</feature>
<dbReference type="EMBL" id="BAABCB010000051">
    <property type="protein sequence ID" value="GAA4246758.1"/>
    <property type="molecule type" value="Genomic_DNA"/>
</dbReference>
<accession>A0ABP8D414</accession>
<name>A0ABP8D414_9FLAO</name>
<evidence type="ECO:0000256" key="1">
    <source>
        <dbReference type="SAM" id="MobiDB-lite"/>
    </source>
</evidence>
<sequence>MGIPIVLYQCQKFDDSQTIIAEEKPPLKISIVHGNAHFAKANPDIYNKLKNANQNHIAARGTEYSTDYNFYFNLDNIQIIEKNTYTQYTVVVENESQNNNLLNYVLIVYNDGEERQYLVTYPRIETAEGLEIDHYSATLQSLDGQSLLGRGTLAPCTNGTVPQLIDVTPTYSCTAVNCGGQNHGPEDEGCKCGTIENGYYHDCTRASYDCGWTNVNTWSCTGSSSSGGPDSGGETGGGDTDDDDDDNDDDESIGTIALDDDAITHLNNCNELKKLTDDNVIKNKLNLLKADAKNKYLKNEKGFSLRKNANNETYSTPIITADIGSISYRPLINLFGVAHLHQLVGSNPMFSAMDAFALNSYNNAFDHNNGNTDESLPVYILVVATGTYAIKINDLAAINAYGDEFPTLKKQLKEHKRFNEKYNKHYNPITGATGDFIDYEKIFTKYIQSKGISLYKANNELSTWERLEHDSNATNEIKKTNCN</sequence>
<keyword evidence="3" id="KW-1185">Reference proteome</keyword>
<proteinExistence type="predicted"/>
<protein>
    <submittedName>
        <fullName evidence="2">Uncharacterized protein</fullName>
    </submittedName>
</protein>
<comment type="caution">
    <text evidence="2">The sequence shown here is derived from an EMBL/GenBank/DDBJ whole genome shotgun (WGS) entry which is preliminary data.</text>
</comment>
<dbReference type="RefSeq" id="WP_344716136.1">
    <property type="nucleotide sequence ID" value="NZ_BAABCB010000051.1"/>
</dbReference>
<feature type="compositionally biased region" description="Acidic residues" evidence="1">
    <location>
        <begin position="239"/>
        <end position="252"/>
    </location>
</feature>
<organism evidence="2 3">
    <name type="scientific">Winogradskyella damuponensis</name>
    <dbReference type="NCBI Taxonomy" id="943939"/>
    <lineage>
        <taxon>Bacteria</taxon>
        <taxon>Pseudomonadati</taxon>
        <taxon>Bacteroidota</taxon>
        <taxon>Flavobacteriia</taxon>
        <taxon>Flavobacteriales</taxon>
        <taxon>Flavobacteriaceae</taxon>
        <taxon>Winogradskyella</taxon>
    </lineage>
</organism>
<reference evidence="3" key="1">
    <citation type="journal article" date="2019" name="Int. J. Syst. Evol. Microbiol.">
        <title>The Global Catalogue of Microorganisms (GCM) 10K type strain sequencing project: providing services to taxonomists for standard genome sequencing and annotation.</title>
        <authorList>
            <consortium name="The Broad Institute Genomics Platform"/>
            <consortium name="The Broad Institute Genome Sequencing Center for Infectious Disease"/>
            <person name="Wu L."/>
            <person name="Ma J."/>
        </authorList>
    </citation>
    <scope>NUCLEOTIDE SEQUENCE [LARGE SCALE GENOMIC DNA]</scope>
    <source>
        <strain evidence="3">JCM 17633</strain>
    </source>
</reference>